<evidence type="ECO:0000256" key="5">
    <source>
        <dbReference type="SAM" id="MobiDB-lite"/>
    </source>
</evidence>
<dbReference type="PANTHER" id="PTHR33572">
    <property type="entry name" value="SPORE DEVELOPMENT REGULATOR VOSA"/>
    <property type="match status" value="1"/>
</dbReference>
<dbReference type="Gene3D" id="2.60.40.3960">
    <property type="entry name" value="Velvet domain"/>
    <property type="match status" value="1"/>
</dbReference>
<dbReference type="AlphaFoldDB" id="A0A067Q3E2"/>
<feature type="domain" description="Velvet" evidence="6">
    <location>
        <begin position="179"/>
        <end position="367"/>
    </location>
</feature>
<name>A0A067Q3E2_9AGAM</name>
<feature type="region of interest" description="Disordered" evidence="5">
    <location>
        <begin position="110"/>
        <end position="166"/>
    </location>
</feature>
<evidence type="ECO:0000256" key="3">
    <source>
        <dbReference type="ARBA" id="ARBA00023163"/>
    </source>
</evidence>
<dbReference type="InterPro" id="IPR037525">
    <property type="entry name" value="Velvet_dom"/>
</dbReference>
<evidence type="ECO:0000259" key="6">
    <source>
        <dbReference type="PROSITE" id="PS51821"/>
    </source>
</evidence>
<keyword evidence="4" id="KW-0539">Nucleus</keyword>
<dbReference type="PROSITE" id="PS51821">
    <property type="entry name" value="VELVET"/>
    <property type="match status" value="1"/>
</dbReference>
<keyword evidence="2" id="KW-0805">Transcription regulation</keyword>
<feature type="compositionally biased region" description="Low complexity" evidence="5">
    <location>
        <begin position="146"/>
        <end position="166"/>
    </location>
</feature>
<dbReference type="HOGENOM" id="CLU_731710_0_0_1"/>
<dbReference type="EMBL" id="KL197712">
    <property type="protein sequence ID" value="KDQ61583.1"/>
    <property type="molecule type" value="Genomic_DNA"/>
</dbReference>
<evidence type="ECO:0000256" key="2">
    <source>
        <dbReference type="ARBA" id="ARBA00023015"/>
    </source>
</evidence>
<protein>
    <recommendedName>
        <fullName evidence="6">Velvet domain-containing protein</fullName>
    </recommendedName>
</protein>
<dbReference type="GO" id="GO:0005634">
    <property type="term" value="C:nucleus"/>
    <property type="evidence" value="ECO:0007669"/>
    <property type="project" value="UniProtKB-SubCell"/>
</dbReference>
<gene>
    <name evidence="7" type="ORF">JAAARDRAFT_31041</name>
</gene>
<evidence type="ECO:0000313" key="7">
    <source>
        <dbReference type="EMBL" id="KDQ61583.1"/>
    </source>
</evidence>
<keyword evidence="8" id="KW-1185">Reference proteome</keyword>
<dbReference type="OrthoDB" id="3056235at2759"/>
<feature type="compositionally biased region" description="Polar residues" evidence="5">
    <location>
        <begin position="59"/>
        <end position="70"/>
    </location>
</feature>
<keyword evidence="3" id="KW-0804">Transcription</keyword>
<dbReference type="Pfam" id="PF11754">
    <property type="entry name" value="Velvet"/>
    <property type="match status" value="2"/>
</dbReference>
<comment type="subcellular location">
    <subcellularLocation>
        <location evidence="1">Nucleus</location>
    </subcellularLocation>
</comment>
<dbReference type="InterPro" id="IPR021740">
    <property type="entry name" value="Velvet"/>
</dbReference>
<dbReference type="STRING" id="933084.A0A067Q3E2"/>
<organism evidence="7 8">
    <name type="scientific">Jaapia argillacea MUCL 33604</name>
    <dbReference type="NCBI Taxonomy" id="933084"/>
    <lineage>
        <taxon>Eukaryota</taxon>
        <taxon>Fungi</taxon>
        <taxon>Dikarya</taxon>
        <taxon>Basidiomycota</taxon>
        <taxon>Agaricomycotina</taxon>
        <taxon>Agaricomycetes</taxon>
        <taxon>Agaricomycetidae</taxon>
        <taxon>Jaapiales</taxon>
        <taxon>Jaapiaceae</taxon>
        <taxon>Jaapia</taxon>
    </lineage>
</organism>
<dbReference type="Proteomes" id="UP000027265">
    <property type="component" value="Unassembled WGS sequence"/>
</dbReference>
<sequence length="378" mass="41287">MPRTVPNAFPDTDSATLQLTLPLTFVDVVSSQRRRQRKIPSKDRQAGTRGGRFKLGPSSFPSTGPSCHVSSRTTTTLEEFHYQAPSILTSRELPPVHLNGGKCLLNARKRPAPTEEPVHSIPIVEHSTPRSQASATPVPPTPQPSTPLTSSSSRATPQYRGASSSSSSRLSVSSLLCDDPSKSYHLEIVQQPVRAAEFGSRPLSRLPLSPPLVVQLHIKDQAGNPVTESDHEVPFLISHLSLFTTDGSTQIDVAAPPDNRSPPQRLLYGTLVSSAHCLRNLHGRKGVFFLFPDASVRFRGRFQLRIQLMRLSRPDASEIVTPGGRGTILAEARTNVFDVVARSDYVAPTQTPLTQRFLEQGVRMYAFASALTVQPSPR</sequence>
<feature type="region of interest" description="Disordered" evidence="5">
    <location>
        <begin position="33"/>
        <end position="70"/>
    </location>
</feature>
<evidence type="ECO:0000256" key="1">
    <source>
        <dbReference type="ARBA" id="ARBA00004123"/>
    </source>
</evidence>
<evidence type="ECO:0000256" key="4">
    <source>
        <dbReference type="ARBA" id="ARBA00023242"/>
    </source>
</evidence>
<dbReference type="PANTHER" id="PTHR33572:SF15">
    <property type="entry name" value="VELVET DOMAIN-CONTAINING PROTEIN"/>
    <property type="match status" value="1"/>
</dbReference>
<accession>A0A067Q3E2</accession>
<proteinExistence type="predicted"/>
<evidence type="ECO:0000313" key="8">
    <source>
        <dbReference type="Proteomes" id="UP000027265"/>
    </source>
</evidence>
<reference evidence="8" key="1">
    <citation type="journal article" date="2014" name="Proc. Natl. Acad. Sci. U.S.A.">
        <title>Extensive sampling of basidiomycete genomes demonstrates inadequacy of the white-rot/brown-rot paradigm for wood decay fungi.</title>
        <authorList>
            <person name="Riley R."/>
            <person name="Salamov A.A."/>
            <person name="Brown D.W."/>
            <person name="Nagy L.G."/>
            <person name="Floudas D."/>
            <person name="Held B.W."/>
            <person name="Levasseur A."/>
            <person name="Lombard V."/>
            <person name="Morin E."/>
            <person name="Otillar R."/>
            <person name="Lindquist E.A."/>
            <person name="Sun H."/>
            <person name="LaButti K.M."/>
            <person name="Schmutz J."/>
            <person name="Jabbour D."/>
            <person name="Luo H."/>
            <person name="Baker S.E."/>
            <person name="Pisabarro A.G."/>
            <person name="Walton J.D."/>
            <person name="Blanchette R.A."/>
            <person name="Henrissat B."/>
            <person name="Martin F."/>
            <person name="Cullen D."/>
            <person name="Hibbett D.S."/>
            <person name="Grigoriev I.V."/>
        </authorList>
    </citation>
    <scope>NUCLEOTIDE SEQUENCE [LARGE SCALE GENOMIC DNA]</scope>
    <source>
        <strain evidence="8">MUCL 33604</strain>
    </source>
</reference>
<dbReference type="InterPro" id="IPR038491">
    <property type="entry name" value="Velvet_dom_sf"/>
</dbReference>
<dbReference type="InParanoid" id="A0A067Q3E2"/>